<feature type="transmembrane region" description="Helical" evidence="9">
    <location>
        <begin position="106"/>
        <end position="127"/>
    </location>
</feature>
<evidence type="ECO:0000256" key="6">
    <source>
        <dbReference type="ARBA" id="ARBA00023136"/>
    </source>
</evidence>
<keyword evidence="6 9" id="KW-0472">Membrane</keyword>
<evidence type="ECO:0000256" key="8">
    <source>
        <dbReference type="RuleBase" id="RU003750"/>
    </source>
</evidence>
<keyword evidence="2 8" id="KW-0808">Transferase</keyword>
<dbReference type="Proteomes" id="UP000076632">
    <property type="component" value="Unassembled WGS sequence"/>
</dbReference>
<dbReference type="GO" id="GO:0005794">
    <property type="term" value="C:Golgi apparatus"/>
    <property type="evidence" value="ECO:0007669"/>
    <property type="project" value="TreeGrafter"/>
</dbReference>
<name>A0A165FDL6_XYLHT</name>
<dbReference type="RefSeq" id="XP_018186414.1">
    <property type="nucleotide sequence ID" value="XM_018333142.1"/>
</dbReference>
<reference evidence="10 11" key="1">
    <citation type="journal article" date="2016" name="Fungal Biol.">
        <title>The genome of Xylona heveae provides a window into fungal endophytism.</title>
        <authorList>
            <person name="Gazis R."/>
            <person name="Kuo A."/>
            <person name="Riley R."/>
            <person name="LaButti K."/>
            <person name="Lipzen A."/>
            <person name="Lin J."/>
            <person name="Amirebrahimi M."/>
            <person name="Hesse C.N."/>
            <person name="Spatafora J.W."/>
            <person name="Henrissat B."/>
            <person name="Hainaut M."/>
            <person name="Grigoriev I.V."/>
            <person name="Hibbett D.S."/>
        </authorList>
    </citation>
    <scope>NUCLEOTIDE SEQUENCE [LARGE SCALE GENOMIC DNA]</scope>
    <source>
        <strain evidence="10 11">TC161</strain>
    </source>
</reference>
<organism evidence="10 11">
    <name type="scientific">Xylona heveae (strain CBS 132557 / TC161)</name>
    <dbReference type="NCBI Taxonomy" id="1328760"/>
    <lineage>
        <taxon>Eukaryota</taxon>
        <taxon>Fungi</taxon>
        <taxon>Dikarya</taxon>
        <taxon>Ascomycota</taxon>
        <taxon>Pezizomycotina</taxon>
        <taxon>Xylonomycetes</taxon>
        <taxon>Xylonales</taxon>
        <taxon>Xylonaceae</taxon>
        <taxon>Xylona</taxon>
    </lineage>
</organism>
<keyword evidence="5" id="KW-0443">Lipid metabolism</keyword>
<dbReference type="EMBL" id="KV407462">
    <property type="protein sequence ID" value="KZF20859.1"/>
    <property type="molecule type" value="Genomic_DNA"/>
</dbReference>
<dbReference type="FunCoup" id="A0A165FDL6">
    <property type="interactions" value="623"/>
</dbReference>
<evidence type="ECO:0000313" key="11">
    <source>
        <dbReference type="Proteomes" id="UP000076632"/>
    </source>
</evidence>
<dbReference type="Gene3D" id="1.20.120.1760">
    <property type="match status" value="1"/>
</dbReference>
<feature type="transmembrane region" description="Helical" evidence="9">
    <location>
        <begin position="33"/>
        <end position="56"/>
    </location>
</feature>
<comment type="subcellular location">
    <subcellularLocation>
        <location evidence="1">Membrane</location>
        <topology evidence="1">Multi-pass membrane protein</topology>
    </subcellularLocation>
</comment>
<dbReference type="STRING" id="1328760.A0A165FDL6"/>
<dbReference type="OrthoDB" id="10251079at2759"/>
<proteinExistence type="inferred from homology"/>
<keyword evidence="7" id="KW-1208">Phospholipid metabolism</keyword>
<keyword evidence="3 9" id="KW-0812">Transmembrane</keyword>
<comment type="similarity">
    <text evidence="8">Belongs to the CDP-alcohol phosphatidyltransferase class-I family.</text>
</comment>
<evidence type="ECO:0000313" key="10">
    <source>
        <dbReference type="EMBL" id="KZF20859.1"/>
    </source>
</evidence>
<dbReference type="PANTHER" id="PTHR15362:SF4">
    <property type="entry name" value="CDP-DIACYLGLYCEROL--INOSITOL 3-PHOSPHATIDYLTRANSFERASE"/>
    <property type="match status" value="1"/>
</dbReference>
<dbReference type="GeneID" id="28898279"/>
<protein>
    <submittedName>
        <fullName evidence="10">Phosphatidylinositol synthase</fullName>
    </submittedName>
</protein>
<dbReference type="GO" id="GO:0016020">
    <property type="term" value="C:membrane"/>
    <property type="evidence" value="ECO:0007669"/>
    <property type="project" value="UniProtKB-SubCell"/>
</dbReference>
<feature type="transmembrane region" description="Helical" evidence="9">
    <location>
        <begin position="169"/>
        <end position="187"/>
    </location>
</feature>
<dbReference type="GO" id="GO:0006661">
    <property type="term" value="P:phosphatidylinositol biosynthetic process"/>
    <property type="evidence" value="ECO:0007669"/>
    <property type="project" value="TreeGrafter"/>
</dbReference>
<dbReference type="FunFam" id="1.20.120.1760:FF:000011">
    <property type="entry name" value="Cdp-diacylglycerol-inositol 3-phosphatidyltransferase pis"/>
    <property type="match status" value="1"/>
</dbReference>
<keyword evidence="11" id="KW-1185">Reference proteome</keyword>
<evidence type="ECO:0000256" key="7">
    <source>
        <dbReference type="ARBA" id="ARBA00023264"/>
    </source>
</evidence>
<dbReference type="PROSITE" id="PS00379">
    <property type="entry name" value="CDP_ALCOHOL_P_TRANSF"/>
    <property type="match status" value="1"/>
</dbReference>
<evidence type="ECO:0000256" key="4">
    <source>
        <dbReference type="ARBA" id="ARBA00022989"/>
    </source>
</evidence>
<gene>
    <name evidence="10" type="ORF">L228DRAFT_249672</name>
</gene>
<dbReference type="AlphaFoldDB" id="A0A165FDL6"/>
<dbReference type="InterPro" id="IPR000462">
    <property type="entry name" value="CDP-OH_P_trans"/>
</dbReference>
<evidence type="ECO:0000256" key="5">
    <source>
        <dbReference type="ARBA" id="ARBA00023098"/>
    </source>
</evidence>
<dbReference type="Pfam" id="PF01066">
    <property type="entry name" value="CDP-OH_P_transf"/>
    <property type="match status" value="1"/>
</dbReference>
<keyword evidence="4 9" id="KW-1133">Transmembrane helix</keyword>
<dbReference type="InterPro" id="IPR043130">
    <property type="entry name" value="CDP-OH_PTrfase_TM_dom"/>
</dbReference>
<dbReference type="InterPro" id="IPR048254">
    <property type="entry name" value="CDP_ALCOHOL_P_TRANSF_CS"/>
</dbReference>
<dbReference type="GO" id="GO:0003881">
    <property type="term" value="F:CDP-diacylglycerol-inositol 3-phosphatidyltransferase activity"/>
    <property type="evidence" value="ECO:0007669"/>
    <property type="project" value="TreeGrafter"/>
</dbReference>
<sequence>MAELQNAGNSRQQINSDSLGHHRWTTTSTSENIFLFVPNLIGYGRVLSVVTSLYFMPLHPRTCILFYGLSCILDAFDGAAARRFDQSTQFGAVLDMIIDRCTTSCLLVFLASVFPAWSMVFQCLISLDLASHYAHMYATLAMGTTGQSHKEIDENRPKVLRIYYSNPKVLFTVCAFNELFFIALYLLSFSFQSPTLDGNLLFRQANDMETATYKNTPTSSRDSIAPWSAAAMEVARANKVDSTGPWILLALSTVFMVFKQYVNVIQLIEATKWLATGDLNSRKKARLSRNQKLD</sequence>
<dbReference type="PANTHER" id="PTHR15362">
    <property type="entry name" value="PHOSPHATIDYLINOSITOL SYNTHASE"/>
    <property type="match status" value="1"/>
</dbReference>
<dbReference type="InParanoid" id="A0A165FDL6"/>
<evidence type="ECO:0000256" key="3">
    <source>
        <dbReference type="ARBA" id="ARBA00022692"/>
    </source>
</evidence>
<accession>A0A165FDL6</accession>
<evidence type="ECO:0000256" key="2">
    <source>
        <dbReference type="ARBA" id="ARBA00022679"/>
    </source>
</evidence>
<evidence type="ECO:0000256" key="1">
    <source>
        <dbReference type="ARBA" id="ARBA00004141"/>
    </source>
</evidence>
<evidence type="ECO:0000256" key="9">
    <source>
        <dbReference type="SAM" id="Phobius"/>
    </source>
</evidence>